<name>A0A9D1F7N2_9FIRM</name>
<reference evidence="5" key="1">
    <citation type="submission" date="2020-10" db="EMBL/GenBank/DDBJ databases">
        <authorList>
            <person name="Gilroy R."/>
        </authorList>
    </citation>
    <scope>NUCLEOTIDE SEQUENCE</scope>
    <source>
        <strain evidence="5">CHK178-757</strain>
    </source>
</reference>
<feature type="domain" description="HTH araC/xylS-type" evidence="4">
    <location>
        <begin position="167"/>
        <end position="265"/>
    </location>
</feature>
<dbReference type="PROSITE" id="PS01124">
    <property type="entry name" value="HTH_ARAC_FAMILY_2"/>
    <property type="match status" value="1"/>
</dbReference>
<sequence length="771" mass="89516">MKDYSILDILTPESNDRLIRIRWQEHPQILFVLNGSIRVICEGKTSLLKTNDVMVINSFSLYQLFVENGLCLRFFLKDQITNRISSPDKQLFFNCNSSCGNNKGLYQPVITVLAELARILLSDASNPYLKLLFDSKVCRLFYELYTNFSEKRSVKNEGQSRALVHFREILEDIRKNYDKAISLKGLAARHYMTPSYISHLFRQFMDKSYTQYIVLLRLEHARELLRTSDLTLEEIADRSGFANARSLSGYFKDTYGILPSVFRKNNLNSYEGFHEKGSLISNYSPVKLAKSLLSPYNGDSTQVIAQYRRPPIRIKLPSISFNAAENVAGFHRHHIFYVPCYYYLLYQNIQDMAWQLTFFGNQTGILLDQIIGEHSSCVFSMKNNKLIQVHFPLLDQVLSFIFKNSLIPVLNLKLYPTDLETFFRILHLLSDHLKASNLKELNRLGICLELSHIPVEEFFTIYPQIFNLIREKLPGLKLYINIPAQDFLQYCNVFFQMAAPDGLILRFLHFHMDDLEIDKIFQYIDESAWAQSQVILSDLCFSPDRNQATDQNPSNDSFIRTTYLCGKWMEYGDRAAGLACLLLTDFNENIDKSHPMFWGENGLTMSVSCRKSVFYLFDCLGHFHSLLLGRGKTFVIQKDNECMEIFLFNPSFNDTCDQENTDYGTIVYTTDLLNQYPKAVFEICLTDLPYKKYIAHFFQVSWKGSCTYQYWLENNQLGIYSDPELMAFKQKSMPSFERRLLLCDNGILDFSLTLEACAITRILLEPVYESF</sequence>
<dbReference type="Gene3D" id="2.60.40.1500">
    <property type="entry name" value="Glycosyl hydrolase domain, family 39"/>
    <property type="match status" value="1"/>
</dbReference>
<evidence type="ECO:0000313" key="5">
    <source>
        <dbReference type="EMBL" id="HIS48711.1"/>
    </source>
</evidence>
<reference evidence="5" key="2">
    <citation type="journal article" date="2021" name="PeerJ">
        <title>Extensive microbial diversity within the chicken gut microbiome revealed by metagenomics and culture.</title>
        <authorList>
            <person name="Gilroy R."/>
            <person name="Ravi A."/>
            <person name="Getino M."/>
            <person name="Pursley I."/>
            <person name="Horton D.L."/>
            <person name="Alikhan N.F."/>
            <person name="Baker D."/>
            <person name="Gharbi K."/>
            <person name="Hall N."/>
            <person name="Watson M."/>
            <person name="Adriaenssens E.M."/>
            <person name="Foster-Nyarko E."/>
            <person name="Jarju S."/>
            <person name="Secka A."/>
            <person name="Antonio M."/>
            <person name="Oren A."/>
            <person name="Chaudhuri R.R."/>
            <person name="La Ragione R."/>
            <person name="Hildebrand F."/>
            <person name="Pallen M.J."/>
        </authorList>
    </citation>
    <scope>NUCLEOTIDE SEQUENCE</scope>
    <source>
        <strain evidence="5">CHK178-757</strain>
    </source>
</reference>
<dbReference type="SUPFAM" id="SSF51445">
    <property type="entry name" value="(Trans)glycosidases"/>
    <property type="match status" value="1"/>
</dbReference>
<gene>
    <name evidence="5" type="ORF">IAB46_14405</name>
</gene>
<keyword evidence="1" id="KW-0805">Transcription regulation</keyword>
<dbReference type="Proteomes" id="UP000823927">
    <property type="component" value="Unassembled WGS sequence"/>
</dbReference>
<dbReference type="SMART" id="SM00342">
    <property type="entry name" value="HTH_ARAC"/>
    <property type="match status" value="1"/>
</dbReference>
<dbReference type="PANTHER" id="PTHR43280">
    <property type="entry name" value="ARAC-FAMILY TRANSCRIPTIONAL REGULATOR"/>
    <property type="match status" value="1"/>
</dbReference>
<evidence type="ECO:0000256" key="1">
    <source>
        <dbReference type="ARBA" id="ARBA00023015"/>
    </source>
</evidence>
<keyword evidence="2" id="KW-0238">DNA-binding</keyword>
<dbReference type="InterPro" id="IPR017853">
    <property type="entry name" value="GH"/>
</dbReference>
<evidence type="ECO:0000256" key="2">
    <source>
        <dbReference type="ARBA" id="ARBA00023125"/>
    </source>
</evidence>
<accession>A0A9D1F7N2</accession>
<evidence type="ECO:0000256" key="3">
    <source>
        <dbReference type="ARBA" id="ARBA00023163"/>
    </source>
</evidence>
<dbReference type="Pfam" id="PF12833">
    <property type="entry name" value="HTH_18"/>
    <property type="match status" value="1"/>
</dbReference>
<dbReference type="GO" id="GO:0043565">
    <property type="term" value="F:sequence-specific DNA binding"/>
    <property type="evidence" value="ECO:0007669"/>
    <property type="project" value="InterPro"/>
</dbReference>
<dbReference type="PANTHER" id="PTHR43280:SF2">
    <property type="entry name" value="HTH-TYPE TRANSCRIPTIONAL REGULATOR EXSA"/>
    <property type="match status" value="1"/>
</dbReference>
<dbReference type="EMBL" id="DVIT01000062">
    <property type="protein sequence ID" value="HIS48711.1"/>
    <property type="molecule type" value="Genomic_DNA"/>
</dbReference>
<dbReference type="InterPro" id="IPR018062">
    <property type="entry name" value="HTH_AraC-typ_CS"/>
</dbReference>
<proteinExistence type="predicted"/>
<evidence type="ECO:0000259" key="4">
    <source>
        <dbReference type="PROSITE" id="PS01124"/>
    </source>
</evidence>
<comment type="caution">
    <text evidence="5">The sequence shown here is derived from an EMBL/GenBank/DDBJ whole genome shotgun (WGS) entry which is preliminary data.</text>
</comment>
<dbReference type="InterPro" id="IPR018060">
    <property type="entry name" value="HTH_AraC"/>
</dbReference>
<organism evidence="5 6">
    <name type="scientific">Candidatus Scybalocola faecigallinarum</name>
    <dbReference type="NCBI Taxonomy" id="2840941"/>
    <lineage>
        <taxon>Bacteria</taxon>
        <taxon>Bacillati</taxon>
        <taxon>Bacillota</taxon>
        <taxon>Clostridia</taxon>
        <taxon>Lachnospirales</taxon>
        <taxon>Lachnospiraceae</taxon>
        <taxon>Lachnospiraceae incertae sedis</taxon>
        <taxon>Candidatus Scybalocola (ex Gilroy et al. 2021)</taxon>
    </lineage>
</organism>
<protein>
    <submittedName>
        <fullName evidence="5">AraC family transcriptional regulator</fullName>
    </submittedName>
</protein>
<dbReference type="AlphaFoldDB" id="A0A9D1F7N2"/>
<dbReference type="Gene3D" id="1.10.10.60">
    <property type="entry name" value="Homeodomain-like"/>
    <property type="match status" value="2"/>
</dbReference>
<dbReference type="InterPro" id="IPR009057">
    <property type="entry name" value="Homeodomain-like_sf"/>
</dbReference>
<keyword evidence="3" id="KW-0804">Transcription</keyword>
<evidence type="ECO:0000313" key="6">
    <source>
        <dbReference type="Proteomes" id="UP000823927"/>
    </source>
</evidence>
<dbReference type="GO" id="GO:0003700">
    <property type="term" value="F:DNA-binding transcription factor activity"/>
    <property type="evidence" value="ECO:0007669"/>
    <property type="project" value="InterPro"/>
</dbReference>
<dbReference type="PROSITE" id="PS00041">
    <property type="entry name" value="HTH_ARAC_FAMILY_1"/>
    <property type="match status" value="1"/>
</dbReference>
<dbReference type="SUPFAM" id="SSF46689">
    <property type="entry name" value="Homeodomain-like"/>
    <property type="match status" value="1"/>
</dbReference>